<protein>
    <submittedName>
        <fullName evidence="1">Uncharacterized protein</fullName>
    </submittedName>
</protein>
<organism evidence="1 2">
    <name type="scientific">Austropuccinia psidii MF-1</name>
    <dbReference type="NCBI Taxonomy" id="1389203"/>
    <lineage>
        <taxon>Eukaryota</taxon>
        <taxon>Fungi</taxon>
        <taxon>Dikarya</taxon>
        <taxon>Basidiomycota</taxon>
        <taxon>Pucciniomycotina</taxon>
        <taxon>Pucciniomycetes</taxon>
        <taxon>Pucciniales</taxon>
        <taxon>Sphaerophragmiaceae</taxon>
        <taxon>Austropuccinia</taxon>
    </lineage>
</organism>
<keyword evidence="2" id="KW-1185">Reference proteome</keyword>
<evidence type="ECO:0000313" key="2">
    <source>
        <dbReference type="Proteomes" id="UP000765509"/>
    </source>
</evidence>
<gene>
    <name evidence="1" type="ORF">O181_102445</name>
</gene>
<reference evidence="1" key="1">
    <citation type="submission" date="2021-03" db="EMBL/GenBank/DDBJ databases">
        <title>Draft genome sequence of rust myrtle Austropuccinia psidii MF-1, a brazilian biotype.</title>
        <authorList>
            <person name="Quecine M.C."/>
            <person name="Pachon D.M.R."/>
            <person name="Bonatelli M.L."/>
            <person name="Correr F.H."/>
            <person name="Franceschini L.M."/>
            <person name="Leite T.F."/>
            <person name="Margarido G.R.A."/>
            <person name="Almeida C.A."/>
            <person name="Ferrarezi J.A."/>
            <person name="Labate C.A."/>
        </authorList>
    </citation>
    <scope>NUCLEOTIDE SEQUENCE</scope>
    <source>
        <strain evidence="1">MF-1</strain>
    </source>
</reference>
<dbReference type="EMBL" id="AVOT02073080">
    <property type="protein sequence ID" value="MBW0562730.1"/>
    <property type="molecule type" value="Genomic_DNA"/>
</dbReference>
<comment type="caution">
    <text evidence="1">The sequence shown here is derived from an EMBL/GenBank/DDBJ whole genome shotgun (WGS) entry which is preliminary data.</text>
</comment>
<accession>A0A9Q3PIR9</accession>
<dbReference type="Proteomes" id="UP000765509">
    <property type="component" value="Unassembled WGS sequence"/>
</dbReference>
<dbReference type="AlphaFoldDB" id="A0A9Q3PIR9"/>
<evidence type="ECO:0000313" key="1">
    <source>
        <dbReference type="EMBL" id="MBW0562730.1"/>
    </source>
</evidence>
<name>A0A9Q3PIR9_9BASI</name>
<proteinExistence type="predicted"/>
<sequence length="106" mass="12029">MELETPSRRGHMNLRRSRSFSGLSGFYPRISELPSGILGESEDEEGDWSVEEKYSDGNEVASYLSDSTEVPVGPYLSLYNQIFFPKAKQNLIKIMEQMTQLIGNFT</sequence>